<evidence type="ECO:0000256" key="1">
    <source>
        <dbReference type="ARBA" id="ARBA00022857"/>
    </source>
</evidence>
<dbReference type="CDD" id="cd08958">
    <property type="entry name" value="FR_SDR_e"/>
    <property type="match status" value="1"/>
</dbReference>
<dbReference type="PANTHER" id="PTHR10366:SF749">
    <property type="entry name" value="NAD DEPENDENT EPIMERASE_DEHYDRATASE FAMILY PROTEIN, EXPRESSED"/>
    <property type="match status" value="1"/>
</dbReference>
<dbReference type="Proteomes" id="UP000249390">
    <property type="component" value="Unassembled WGS sequence"/>
</dbReference>
<protein>
    <recommendedName>
        <fullName evidence="3">NAD-dependent epimerase/dehydratase domain-containing protein</fullName>
    </recommendedName>
</protein>
<sequence length="352" mass="39169">MMFLIEFLVANHHLLLNQPSTSLPTHSLNAFFLKPHTPPTYCSLSLSLYQHTHTHDLQLLRHIFELSAMDMKGDATSSSSSSVCVMDGTGCVGSTLVRRLLLRGYTVHAALQTHDDEMMNSFKRKYAAEISSSRLRVFQTDLLDYHSILEAVKGCYGLFYTFEPPSDYASYDEFMGEIEVRAAHNVVEACAHTTTIDKVVFTSSATAVVWARGSLHPLDEKNWSDISLCKNLKLWHGLSKTVAEKAAWALAMDRGVNMVSINGGLLISPCLSMKDPYLRGAAEMYEGGFLVAVDLRFLVDAHICVFEDVSSYGRYLCFNRVIKCSQDTAMLAKMLLAVTPAQQPLSAYSIQK</sequence>
<keyword evidence="5" id="KW-1185">Reference proteome</keyword>
<proteinExistence type="predicted"/>
<reference evidence="4 5" key="1">
    <citation type="submission" date="2018-06" db="EMBL/GenBank/DDBJ databases">
        <title>The Genome of Cuscuta australis (Dodder) Provides Insight into the Evolution of Plant Parasitism.</title>
        <authorList>
            <person name="Liu H."/>
        </authorList>
    </citation>
    <scope>NUCLEOTIDE SEQUENCE [LARGE SCALE GENOMIC DNA]</scope>
    <source>
        <strain evidence="5">cv. Yunnan</strain>
        <tissue evidence="4">Vines</tissue>
    </source>
</reference>
<dbReference type="InterPro" id="IPR001509">
    <property type="entry name" value="Epimerase_deHydtase"/>
</dbReference>
<keyword evidence="2" id="KW-0560">Oxidoreductase</keyword>
<dbReference type="InterPro" id="IPR036291">
    <property type="entry name" value="NAD(P)-bd_dom_sf"/>
</dbReference>
<dbReference type="SUPFAM" id="SSF51735">
    <property type="entry name" value="NAD(P)-binding Rossmann-fold domains"/>
    <property type="match status" value="1"/>
</dbReference>
<comment type="caution">
    <text evidence="4">The sequence shown here is derived from an EMBL/GenBank/DDBJ whole genome shotgun (WGS) entry which is preliminary data.</text>
</comment>
<evidence type="ECO:0000259" key="3">
    <source>
        <dbReference type="Pfam" id="PF01370"/>
    </source>
</evidence>
<evidence type="ECO:0000313" key="4">
    <source>
        <dbReference type="EMBL" id="RAL51539.1"/>
    </source>
</evidence>
<accession>A0A328E4M3</accession>
<dbReference type="EMBL" id="NQVE01000050">
    <property type="protein sequence ID" value="RAL51539.1"/>
    <property type="molecule type" value="Genomic_DNA"/>
</dbReference>
<name>A0A328E4M3_9ASTE</name>
<evidence type="ECO:0000256" key="2">
    <source>
        <dbReference type="ARBA" id="ARBA00023002"/>
    </source>
</evidence>
<gene>
    <name evidence="4" type="ORF">DM860_011041</name>
</gene>
<evidence type="ECO:0000313" key="5">
    <source>
        <dbReference type="Proteomes" id="UP000249390"/>
    </source>
</evidence>
<dbReference type="Pfam" id="PF01370">
    <property type="entry name" value="Epimerase"/>
    <property type="match status" value="1"/>
</dbReference>
<feature type="domain" description="NAD-dependent epimerase/dehydratase" evidence="3">
    <location>
        <begin position="85"/>
        <end position="269"/>
    </location>
</feature>
<dbReference type="InterPro" id="IPR050425">
    <property type="entry name" value="NAD(P)_dehydrat-like"/>
</dbReference>
<dbReference type="AlphaFoldDB" id="A0A328E4M3"/>
<dbReference type="Gene3D" id="3.40.50.720">
    <property type="entry name" value="NAD(P)-binding Rossmann-like Domain"/>
    <property type="match status" value="1"/>
</dbReference>
<dbReference type="GO" id="GO:0016616">
    <property type="term" value="F:oxidoreductase activity, acting on the CH-OH group of donors, NAD or NADP as acceptor"/>
    <property type="evidence" value="ECO:0007669"/>
    <property type="project" value="TreeGrafter"/>
</dbReference>
<organism evidence="4 5">
    <name type="scientific">Cuscuta australis</name>
    <dbReference type="NCBI Taxonomy" id="267555"/>
    <lineage>
        <taxon>Eukaryota</taxon>
        <taxon>Viridiplantae</taxon>
        <taxon>Streptophyta</taxon>
        <taxon>Embryophyta</taxon>
        <taxon>Tracheophyta</taxon>
        <taxon>Spermatophyta</taxon>
        <taxon>Magnoliopsida</taxon>
        <taxon>eudicotyledons</taxon>
        <taxon>Gunneridae</taxon>
        <taxon>Pentapetalae</taxon>
        <taxon>asterids</taxon>
        <taxon>lamiids</taxon>
        <taxon>Solanales</taxon>
        <taxon>Convolvulaceae</taxon>
        <taxon>Cuscuteae</taxon>
        <taxon>Cuscuta</taxon>
        <taxon>Cuscuta subgen. Grammica</taxon>
        <taxon>Cuscuta sect. Cleistogrammica</taxon>
    </lineage>
</organism>
<dbReference type="PANTHER" id="PTHR10366">
    <property type="entry name" value="NAD DEPENDENT EPIMERASE/DEHYDRATASE"/>
    <property type="match status" value="1"/>
</dbReference>
<keyword evidence="1" id="KW-0521">NADP</keyword>